<reference evidence="1 2" key="2">
    <citation type="submission" date="2014-03" db="EMBL/GenBank/DDBJ databases">
        <title>The Genome Sequence of Anncaliia algerae insect isolate PRA339.</title>
        <authorList>
            <consortium name="The Broad Institute Genome Sequencing Platform"/>
            <consortium name="The Broad Institute Genome Sequencing Center for Infectious Disease"/>
            <person name="Cuomo C."/>
            <person name="Becnel J."/>
            <person name="Sanscrainte N."/>
            <person name="Walker B."/>
            <person name="Young S.K."/>
            <person name="Zeng Q."/>
            <person name="Gargeya S."/>
            <person name="Fitzgerald M."/>
            <person name="Haas B."/>
            <person name="Abouelleil A."/>
            <person name="Alvarado L."/>
            <person name="Arachchi H.M."/>
            <person name="Berlin A.M."/>
            <person name="Chapman S.B."/>
            <person name="Dewar J."/>
            <person name="Goldberg J."/>
            <person name="Griggs A."/>
            <person name="Gujja S."/>
            <person name="Hansen M."/>
            <person name="Howarth C."/>
            <person name="Imamovic A."/>
            <person name="Larimer J."/>
            <person name="McCowan C."/>
            <person name="Murphy C."/>
            <person name="Neiman D."/>
            <person name="Pearson M."/>
            <person name="Priest M."/>
            <person name="Roberts A."/>
            <person name="Saif S."/>
            <person name="Shea T."/>
            <person name="Sisk P."/>
            <person name="Sykes S."/>
            <person name="Wortman J."/>
            <person name="Nusbaum C."/>
            <person name="Birren B."/>
        </authorList>
    </citation>
    <scope>NUCLEOTIDE SEQUENCE [LARGE SCALE GENOMIC DNA]</scope>
    <source>
        <strain evidence="1 2">PRA339</strain>
    </source>
</reference>
<keyword evidence="2" id="KW-1185">Reference proteome</keyword>
<gene>
    <name evidence="1" type="ORF">H312_01115</name>
</gene>
<organism evidence="1 2">
    <name type="scientific">Anncaliia algerae PRA339</name>
    <dbReference type="NCBI Taxonomy" id="1288291"/>
    <lineage>
        <taxon>Eukaryota</taxon>
        <taxon>Fungi</taxon>
        <taxon>Fungi incertae sedis</taxon>
        <taxon>Microsporidia</taxon>
        <taxon>Tubulinosematoidea</taxon>
        <taxon>Tubulinosematidae</taxon>
        <taxon>Anncaliia</taxon>
    </lineage>
</organism>
<name>A0A059F2D9_9MICR</name>
<protein>
    <submittedName>
        <fullName evidence="1">Uncharacterized protein</fullName>
    </submittedName>
</protein>
<sequence>MGFINKITSLKVKSIYLNYLRYGHTHEGYIKLNSIFEKKKASTLMYDKTNSSEDSITNPETLTFDYTITGTDIRLKRNMTTLTSLNIDLFNWIADFRELVSLCSWTE</sequence>
<evidence type="ECO:0000313" key="2">
    <source>
        <dbReference type="Proteomes" id="UP000030655"/>
    </source>
</evidence>
<reference evidence="2" key="1">
    <citation type="submission" date="2013-02" db="EMBL/GenBank/DDBJ databases">
        <authorList>
            <consortium name="The Broad Institute Genome Sequencing Platform"/>
            <person name="Cuomo C."/>
            <person name="Becnel J."/>
            <person name="Sanscrainte N."/>
            <person name="Walker B."/>
            <person name="Young S.K."/>
            <person name="Zeng Q."/>
            <person name="Gargeya S."/>
            <person name="Fitzgerald M."/>
            <person name="Haas B."/>
            <person name="Abouelleil A."/>
            <person name="Alvarado L."/>
            <person name="Arachchi H.M."/>
            <person name="Berlin A.M."/>
            <person name="Chapman S.B."/>
            <person name="Dewar J."/>
            <person name="Goldberg J."/>
            <person name="Griggs A."/>
            <person name="Gujja S."/>
            <person name="Hansen M."/>
            <person name="Howarth C."/>
            <person name="Imamovic A."/>
            <person name="Larimer J."/>
            <person name="McCowan C."/>
            <person name="Murphy C."/>
            <person name="Neiman D."/>
            <person name="Pearson M."/>
            <person name="Priest M."/>
            <person name="Roberts A."/>
            <person name="Saif S."/>
            <person name="Shea T."/>
            <person name="Sisk P."/>
            <person name="Sykes S."/>
            <person name="Wortman J."/>
            <person name="Nusbaum C."/>
            <person name="Birren B."/>
        </authorList>
    </citation>
    <scope>NUCLEOTIDE SEQUENCE [LARGE SCALE GENOMIC DNA]</scope>
    <source>
        <strain evidence="2">PRA339</strain>
    </source>
</reference>
<dbReference type="EMBL" id="KK365142">
    <property type="protein sequence ID" value="KCZ81443.1"/>
    <property type="molecule type" value="Genomic_DNA"/>
</dbReference>
<accession>A0A059F2D9</accession>
<dbReference type="HOGENOM" id="CLU_2209384_0_0_1"/>
<proteinExistence type="predicted"/>
<dbReference type="AlphaFoldDB" id="A0A059F2D9"/>
<dbReference type="VEuPathDB" id="MicrosporidiaDB:H312_01115"/>
<evidence type="ECO:0000313" key="1">
    <source>
        <dbReference type="EMBL" id="KCZ81443.1"/>
    </source>
</evidence>
<dbReference type="Proteomes" id="UP000030655">
    <property type="component" value="Unassembled WGS sequence"/>
</dbReference>